<evidence type="ECO:0000313" key="1">
    <source>
        <dbReference type="EMBL" id="KAK7485368.1"/>
    </source>
</evidence>
<comment type="caution">
    <text evidence="1">The sequence shown here is derived from an EMBL/GenBank/DDBJ whole genome shotgun (WGS) entry which is preliminary data.</text>
</comment>
<gene>
    <name evidence="1" type="ORF">BaRGS_00023316</name>
</gene>
<organism evidence="1 2">
    <name type="scientific">Batillaria attramentaria</name>
    <dbReference type="NCBI Taxonomy" id="370345"/>
    <lineage>
        <taxon>Eukaryota</taxon>
        <taxon>Metazoa</taxon>
        <taxon>Spiralia</taxon>
        <taxon>Lophotrochozoa</taxon>
        <taxon>Mollusca</taxon>
        <taxon>Gastropoda</taxon>
        <taxon>Caenogastropoda</taxon>
        <taxon>Sorbeoconcha</taxon>
        <taxon>Cerithioidea</taxon>
        <taxon>Batillariidae</taxon>
        <taxon>Batillaria</taxon>
    </lineage>
</organism>
<accession>A0ABD0KE29</accession>
<dbReference type="EMBL" id="JACVVK020000195">
    <property type="protein sequence ID" value="KAK7485368.1"/>
    <property type="molecule type" value="Genomic_DNA"/>
</dbReference>
<dbReference type="AlphaFoldDB" id="A0ABD0KE29"/>
<name>A0ABD0KE29_9CAEN</name>
<evidence type="ECO:0000313" key="2">
    <source>
        <dbReference type="Proteomes" id="UP001519460"/>
    </source>
</evidence>
<proteinExistence type="predicted"/>
<protein>
    <submittedName>
        <fullName evidence="1">Uncharacterized protein</fullName>
    </submittedName>
</protein>
<keyword evidence="2" id="KW-1185">Reference proteome</keyword>
<dbReference type="Proteomes" id="UP001519460">
    <property type="component" value="Unassembled WGS sequence"/>
</dbReference>
<reference evidence="1 2" key="1">
    <citation type="journal article" date="2023" name="Sci. Data">
        <title>Genome assembly of the Korean intertidal mud-creeper Batillaria attramentaria.</title>
        <authorList>
            <person name="Patra A.K."/>
            <person name="Ho P.T."/>
            <person name="Jun S."/>
            <person name="Lee S.J."/>
            <person name="Kim Y."/>
            <person name="Won Y.J."/>
        </authorList>
    </citation>
    <scope>NUCLEOTIDE SEQUENCE [LARGE SCALE GENOMIC DNA]</scope>
    <source>
        <strain evidence="1">Wonlab-2016</strain>
    </source>
</reference>
<sequence>MPVGESQVKSAEFVCCDTVHKPLQNRALELASLETQAKRFMSRQPWCSDTSCGAICQSADYSTYGHDSLPKLFSSAQLQMCTKLF</sequence>